<evidence type="ECO:0008006" key="3">
    <source>
        <dbReference type="Google" id="ProtNLM"/>
    </source>
</evidence>
<dbReference type="Proteomes" id="UP000069906">
    <property type="component" value="Chromosome"/>
</dbReference>
<gene>
    <name evidence="1" type="ORF">HLASF_1107</name>
</gene>
<protein>
    <recommendedName>
        <fullName evidence="3">RNA ligase domain-containing protein</fullName>
    </recommendedName>
</protein>
<dbReference type="KEGG" id="hsu:HLASF_1107"/>
<dbReference type="AlphaFoldDB" id="A0A0F7PBR2"/>
<accession>A0A0F7PBR2</accession>
<reference evidence="1 2" key="1">
    <citation type="journal article" date="2015" name="ISME J.">
        <title>Elemental sulfur and acetate can support life of a novel strictly anaerobic haloarchaeon.</title>
        <authorList>
            <person name="Sorokin D.Y."/>
            <person name="Kublanov I.V."/>
            <person name="Gavrilov S.N."/>
            <person name="Rojo D."/>
            <person name="Roman P."/>
            <person name="Golyshin P.N."/>
            <person name="Slepak V.Z."/>
            <person name="Smedile F."/>
            <person name="Ferrer M."/>
            <person name="Messina E."/>
            <person name="La Cono V."/>
            <person name="Yakimov M.M."/>
        </authorList>
    </citation>
    <scope>NUCLEOTIDE SEQUENCE [LARGE SCALE GENOMIC DNA]</scope>
    <source>
        <strain evidence="1 2">HSR2</strain>
    </source>
</reference>
<sequence>MPTHSTFGTQVDSMHPYPTIRSIEETATSLNEGHLWLQEYVTGPILGWTMDESGLITFGMDGETVDTAPPSLRRAVDHVRTHIDRDGLRSGVDDVSQFVFYGFATRNEGIDYDWEAIQPFLGVDIWAAPDEDFVPPDVTERVYDAIGLAPIPAFEKELPATHFDPATYEPPQSHWRDGPAVGVVVRKKGGQRYRLGSKPTDVSQADTVDPETVIDSEVSRLLDGELDRLNATAETVDVNTLADRIFDRIARTSYVALRDELNTAPDGVREMVRTAVRGEIRTTRRGSDDTA</sequence>
<evidence type="ECO:0000313" key="1">
    <source>
        <dbReference type="EMBL" id="AKH97595.1"/>
    </source>
</evidence>
<evidence type="ECO:0000313" key="2">
    <source>
        <dbReference type="Proteomes" id="UP000069906"/>
    </source>
</evidence>
<dbReference type="HOGENOM" id="CLU_996059_0_0_2"/>
<name>A0A0F7PBR2_9EURY</name>
<keyword evidence="2" id="KW-1185">Reference proteome</keyword>
<organism evidence="1 2">
    <name type="scientific">Halanaeroarchaeum sulfurireducens</name>
    <dbReference type="NCBI Taxonomy" id="1604004"/>
    <lineage>
        <taxon>Archaea</taxon>
        <taxon>Methanobacteriati</taxon>
        <taxon>Methanobacteriota</taxon>
        <taxon>Stenosarchaea group</taxon>
        <taxon>Halobacteria</taxon>
        <taxon>Halobacteriales</taxon>
        <taxon>Halobacteriaceae</taxon>
        <taxon>Halanaeroarchaeum</taxon>
    </lineage>
</organism>
<dbReference type="EMBL" id="CP008874">
    <property type="protein sequence ID" value="AKH97595.1"/>
    <property type="molecule type" value="Genomic_DNA"/>
</dbReference>
<proteinExistence type="predicted"/>